<dbReference type="SUPFAM" id="SSF103025">
    <property type="entry name" value="Folate-binding domain"/>
    <property type="match status" value="1"/>
</dbReference>
<keyword evidence="3" id="KW-1185">Reference proteome</keyword>
<evidence type="ECO:0000313" key="2">
    <source>
        <dbReference type="EMBL" id="MCW3798056.1"/>
    </source>
</evidence>
<evidence type="ECO:0000313" key="3">
    <source>
        <dbReference type="Proteomes" id="UP001526246"/>
    </source>
</evidence>
<sequence>MPATTLSDRALLRLSGEDARGFLQGLVTNDVAGPLPVWAGLLTPQGKCLFDFLVWADPSTGSGQGGDDLLLDCEATAADDLLKRLALYRLRRAIQIERDERLAVHWSAEVAEGIRDPRLPALGHRWLAPAGEPAAGWREHRLRLGVCEGRAELGDLLWLECNAAELNGVSFTKGCYVGQENTARMNWRSKVNRRLVVIPAGEPGPRTKAFYPDLGLAVEHRRIEDLSELALPDWLRSGVDAAANA</sequence>
<reference evidence="2 3" key="1">
    <citation type="submission" date="2022-10" db="EMBL/GenBank/DDBJ databases">
        <title>Sphingomonas sp.</title>
        <authorList>
            <person name="Jin C."/>
        </authorList>
    </citation>
    <scope>NUCLEOTIDE SEQUENCE [LARGE SCALE GENOMIC DNA]</scope>
    <source>
        <strain evidence="2 3">BN140010</strain>
    </source>
</reference>
<name>A0ABT3JH05_9SPHN</name>
<dbReference type="RefSeq" id="WP_264882717.1">
    <property type="nucleotide sequence ID" value="NZ_JAPDOB010000002.1"/>
</dbReference>
<dbReference type="InterPro" id="IPR027266">
    <property type="entry name" value="TrmE/GcvT-like"/>
</dbReference>
<evidence type="ECO:0000256" key="1">
    <source>
        <dbReference type="ARBA" id="ARBA00022946"/>
    </source>
</evidence>
<dbReference type="Proteomes" id="UP001526246">
    <property type="component" value="Unassembled WGS sequence"/>
</dbReference>
<keyword evidence="1" id="KW-0809">Transit peptide</keyword>
<dbReference type="PANTHER" id="PTHR22602">
    <property type="entry name" value="TRANSFERASE CAF17, MITOCHONDRIAL-RELATED"/>
    <property type="match status" value="1"/>
</dbReference>
<dbReference type="Gene3D" id="3.30.1360.120">
    <property type="entry name" value="Probable tRNA modification gtpase trme, domain 1"/>
    <property type="match status" value="1"/>
</dbReference>
<dbReference type="Gene3D" id="2.40.30.160">
    <property type="match status" value="1"/>
</dbReference>
<dbReference type="NCBIfam" id="TIGR03317">
    <property type="entry name" value="ygfZ_signature"/>
    <property type="match status" value="1"/>
</dbReference>
<proteinExistence type="predicted"/>
<protein>
    <submittedName>
        <fullName evidence="2">Folate-binding protein</fullName>
    </submittedName>
</protein>
<gene>
    <name evidence="2" type="ORF">OMW55_09595</name>
</gene>
<dbReference type="InterPro" id="IPR017703">
    <property type="entry name" value="YgfZ/GCV_T_CS"/>
</dbReference>
<organism evidence="2 3">
    <name type="scientific">Sphingomonas arvum</name>
    <dbReference type="NCBI Taxonomy" id="2992113"/>
    <lineage>
        <taxon>Bacteria</taxon>
        <taxon>Pseudomonadati</taxon>
        <taxon>Pseudomonadota</taxon>
        <taxon>Alphaproteobacteria</taxon>
        <taxon>Sphingomonadales</taxon>
        <taxon>Sphingomonadaceae</taxon>
        <taxon>Sphingomonas</taxon>
    </lineage>
</organism>
<dbReference type="InterPro" id="IPR045179">
    <property type="entry name" value="YgfZ/GcvT"/>
</dbReference>
<accession>A0ABT3JH05</accession>
<dbReference type="PANTHER" id="PTHR22602:SF0">
    <property type="entry name" value="TRANSFERASE CAF17, MITOCHONDRIAL-RELATED"/>
    <property type="match status" value="1"/>
</dbReference>
<dbReference type="EMBL" id="JAPDOB010000002">
    <property type="protein sequence ID" value="MCW3798056.1"/>
    <property type="molecule type" value="Genomic_DNA"/>
</dbReference>
<comment type="caution">
    <text evidence="2">The sequence shown here is derived from an EMBL/GenBank/DDBJ whole genome shotgun (WGS) entry which is preliminary data.</text>
</comment>